<reference evidence="2 3" key="1">
    <citation type="submission" date="2020-02" db="EMBL/GenBank/DDBJ databases">
        <title>Draft genome sequence of Haematococcus lacustris strain NIES-144.</title>
        <authorList>
            <person name="Morimoto D."/>
            <person name="Nakagawa S."/>
            <person name="Yoshida T."/>
            <person name="Sawayama S."/>
        </authorList>
    </citation>
    <scope>NUCLEOTIDE SEQUENCE [LARGE SCALE GENOMIC DNA]</scope>
    <source>
        <strain evidence="2 3">NIES-144</strain>
    </source>
</reference>
<keyword evidence="3" id="KW-1185">Reference proteome</keyword>
<evidence type="ECO:0000313" key="2">
    <source>
        <dbReference type="EMBL" id="GFH10718.1"/>
    </source>
</evidence>
<sequence>MNGVDRVPATAETAQPRTRGRYKSSRVAKPTPEKSLDKAAATVATAPLVVDGKVQLPSLPTKDFYGKDLTRPFVKLDADNKVVKNRPGAPELPNASVVGWSKKAEYRDGGFRHAPIAKDKLDGPAEEQAALPRRARSAWECYADELFQKADKQVANKKEDAAFKSSIRDQVMPKRKKARWSTQEQHEAEPGLWSQLSVEQQAPYIAAAAGGHQQGQ</sequence>
<protein>
    <submittedName>
        <fullName evidence="2">Uncharacterized protein</fullName>
    </submittedName>
</protein>
<dbReference type="EMBL" id="BLLF01000339">
    <property type="protein sequence ID" value="GFH10718.1"/>
    <property type="molecule type" value="Genomic_DNA"/>
</dbReference>
<feature type="region of interest" description="Disordered" evidence="1">
    <location>
        <begin position="159"/>
        <end position="196"/>
    </location>
</feature>
<name>A0A699YSJ5_HAELA</name>
<evidence type="ECO:0000313" key="3">
    <source>
        <dbReference type="Proteomes" id="UP000485058"/>
    </source>
</evidence>
<accession>A0A699YSJ5</accession>
<dbReference type="AlphaFoldDB" id="A0A699YSJ5"/>
<dbReference type="Proteomes" id="UP000485058">
    <property type="component" value="Unassembled WGS sequence"/>
</dbReference>
<feature type="region of interest" description="Disordered" evidence="1">
    <location>
        <begin position="1"/>
        <end position="39"/>
    </location>
</feature>
<evidence type="ECO:0000256" key="1">
    <source>
        <dbReference type="SAM" id="MobiDB-lite"/>
    </source>
</evidence>
<proteinExistence type="predicted"/>
<comment type="caution">
    <text evidence="2">The sequence shown here is derived from an EMBL/GenBank/DDBJ whole genome shotgun (WGS) entry which is preliminary data.</text>
</comment>
<organism evidence="2 3">
    <name type="scientific">Haematococcus lacustris</name>
    <name type="common">Green alga</name>
    <name type="synonym">Haematococcus pluvialis</name>
    <dbReference type="NCBI Taxonomy" id="44745"/>
    <lineage>
        <taxon>Eukaryota</taxon>
        <taxon>Viridiplantae</taxon>
        <taxon>Chlorophyta</taxon>
        <taxon>core chlorophytes</taxon>
        <taxon>Chlorophyceae</taxon>
        <taxon>CS clade</taxon>
        <taxon>Chlamydomonadales</taxon>
        <taxon>Haematococcaceae</taxon>
        <taxon>Haematococcus</taxon>
    </lineage>
</organism>
<gene>
    <name evidence="2" type="ORF">HaLaN_06081</name>
</gene>